<comment type="cofactor">
    <cofactor evidence="1">
        <name>[4Fe-4S] cluster</name>
        <dbReference type="ChEBI" id="CHEBI:49883"/>
    </cofactor>
</comment>
<dbReference type="SFLD" id="SFLDG01082">
    <property type="entry name" value="B12-binding_domain_containing"/>
    <property type="match status" value="1"/>
</dbReference>
<feature type="domain" description="Radical SAM core" evidence="7">
    <location>
        <begin position="217"/>
        <end position="445"/>
    </location>
</feature>
<dbReference type="InterPro" id="IPR006158">
    <property type="entry name" value="Cobalamin-bd"/>
</dbReference>
<dbReference type="GO" id="GO:0046872">
    <property type="term" value="F:metal ion binding"/>
    <property type="evidence" value="ECO:0007669"/>
    <property type="project" value="UniProtKB-KW"/>
</dbReference>
<evidence type="ECO:0000256" key="4">
    <source>
        <dbReference type="ARBA" id="ARBA00023004"/>
    </source>
</evidence>
<accession>A0A7T0C036</accession>
<evidence type="ECO:0000256" key="5">
    <source>
        <dbReference type="ARBA" id="ARBA00023014"/>
    </source>
</evidence>
<dbReference type="GO" id="GO:0051539">
    <property type="term" value="F:4 iron, 4 sulfur cluster binding"/>
    <property type="evidence" value="ECO:0007669"/>
    <property type="project" value="UniProtKB-KW"/>
</dbReference>
<evidence type="ECO:0000313" key="8">
    <source>
        <dbReference type="EMBL" id="QPJ64052.1"/>
    </source>
</evidence>
<dbReference type="SMART" id="SM00729">
    <property type="entry name" value="Elp3"/>
    <property type="match status" value="1"/>
</dbReference>
<dbReference type="KEGG" id="nva:G3M78_00980"/>
<keyword evidence="2" id="KW-0949">S-adenosyl-L-methionine</keyword>
<dbReference type="Pfam" id="PF02310">
    <property type="entry name" value="B12-binding"/>
    <property type="match status" value="1"/>
</dbReference>
<evidence type="ECO:0000256" key="1">
    <source>
        <dbReference type="ARBA" id="ARBA00001966"/>
    </source>
</evidence>
<dbReference type="GO" id="GO:0003824">
    <property type="term" value="F:catalytic activity"/>
    <property type="evidence" value="ECO:0007669"/>
    <property type="project" value="InterPro"/>
</dbReference>
<dbReference type="InterPro" id="IPR023404">
    <property type="entry name" value="rSAM_horseshoe"/>
</dbReference>
<evidence type="ECO:0000256" key="3">
    <source>
        <dbReference type="ARBA" id="ARBA00022723"/>
    </source>
</evidence>
<dbReference type="InterPro" id="IPR051198">
    <property type="entry name" value="BchE-like"/>
</dbReference>
<dbReference type="InterPro" id="IPR006638">
    <property type="entry name" value="Elp3/MiaA/NifB-like_rSAM"/>
</dbReference>
<dbReference type="Pfam" id="PF04055">
    <property type="entry name" value="Radical_SAM"/>
    <property type="match status" value="1"/>
</dbReference>
<keyword evidence="5" id="KW-0411">Iron-sulfur</keyword>
<dbReference type="Proteomes" id="UP000594464">
    <property type="component" value="Chromosome"/>
</dbReference>
<dbReference type="PANTHER" id="PTHR43409">
    <property type="entry name" value="ANAEROBIC MAGNESIUM-PROTOPORPHYRIN IX MONOMETHYL ESTER CYCLASE-RELATED"/>
    <property type="match status" value="1"/>
</dbReference>
<dbReference type="InterPro" id="IPR058240">
    <property type="entry name" value="rSAM_sf"/>
</dbReference>
<reference evidence="9" key="1">
    <citation type="submission" date="2020-02" db="EMBL/GenBank/DDBJ databases">
        <title>Genomic and physiological characterization of two novel Nitrospinaceae genera.</title>
        <authorList>
            <person name="Mueller A.J."/>
            <person name="Jung M.-Y."/>
            <person name="Strachan C.R."/>
            <person name="Herbold C.W."/>
            <person name="Kirkegaard R.H."/>
            <person name="Daims H."/>
        </authorList>
    </citation>
    <scope>NUCLEOTIDE SEQUENCE [LARGE SCALE GENOMIC DNA]</scope>
</reference>
<evidence type="ECO:0000313" key="9">
    <source>
        <dbReference type="Proteomes" id="UP000594464"/>
    </source>
</evidence>
<dbReference type="SFLD" id="SFLDG01123">
    <property type="entry name" value="methyltransferase_(Class_B)"/>
    <property type="match status" value="1"/>
</dbReference>
<name>A0A7T0C036_9BACT</name>
<evidence type="ECO:0000256" key="2">
    <source>
        <dbReference type="ARBA" id="ARBA00022691"/>
    </source>
</evidence>
<dbReference type="GO" id="GO:0031419">
    <property type="term" value="F:cobalamin binding"/>
    <property type="evidence" value="ECO:0007669"/>
    <property type="project" value="InterPro"/>
</dbReference>
<evidence type="ECO:0000259" key="6">
    <source>
        <dbReference type="PROSITE" id="PS51332"/>
    </source>
</evidence>
<dbReference type="AlphaFoldDB" id="A0A7T0C036"/>
<feature type="domain" description="B12-binding" evidence="6">
    <location>
        <begin position="7"/>
        <end position="144"/>
    </location>
</feature>
<dbReference type="SFLD" id="SFLDS00029">
    <property type="entry name" value="Radical_SAM"/>
    <property type="match status" value="1"/>
</dbReference>
<gene>
    <name evidence="8" type="ORF">G3M78_00980</name>
</gene>
<dbReference type="InterPro" id="IPR036724">
    <property type="entry name" value="Cobalamin-bd_sf"/>
</dbReference>
<dbReference type="PROSITE" id="PS51332">
    <property type="entry name" value="B12_BINDING"/>
    <property type="match status" value="1"/>
</dbReference>
<dbReference type="Gene3D" id="3.80.30.20">
    <property type="entry name" value="tm_1862 like domain"/>
    <property type="match status" value="1"/>
</dbReference>
<keyword evidence="3" id="KW-0479">Metal-binding</keyword>
<dbReference type="InterPro" id="IPR007197">
    <property type="entry name" value="rSAM"/>
</dbReference>
<dbReference type="CDD" id="cd01335">
    <property type="entry name" value="Radical_SAM"/>
    <property type="match status" value="1"/>
</dbReference>
<dbReference type="InterPro" id="IPR034466">
    <property type="entry name" value="Methyltransferase_Class_B"/>
</dbReference>
<organism evidence="8 9">
    <name type="scientific">Candidatus Nitrohelix vancouverensis</name>
    <dbReference type="NCBI Taxonomy" id="2705534"/>
    <lineage>
        <taxon>Bacteria</taxon>
        <taxon>Pseudomonadati</taxon>
        <taxon>Nitrospinota/Tectimicrobiota group</taxon>
        <taxon>Nitrospinota</taxon>
        <taxon>Nitrospinia</taxon>
        <taxon>Nitrospinales</taxon>
        <taxon>Nitrospinaceae</taxon>
        <taxon>Candidatus Nitrohelix</taxon>
    </lineage>
</organism>
<dbReference type="Gene3D" id="3.40.50.280">
    <property type="entry name" value="Cobalamin-binding domain"/>
    <property type="match status" value="1"/>
</dbReference>
<evidence type="ECO:0000259" key="7">
    <source>
        <dbReference type="PROSITE" id="PS51918"/>
    </source>
</evidence>
<protein>
    <submittedName>
        <fullName evidence="8">Radical SAM protein</fullName>
    </submittedName>
</protein>
<dbReference type="SUPFAM" id="SSF52242">
    <property type="entry name" value="Cobalamin (vitamin B12)-binding domain"/>
    <property type="match status" value="1"/>
</dbReference>
<dbReference type="SUPFAM" id="SSF102114">
    <property type="entry name" value="Radical SAM enzymes"/>
    <property type="match status" value="1"/>
</dbReference>
<sequence length="650" mass="74477">MSDKSNPKILMVTTPIRPVPTNFPPIGSLSVLTALHQAGYENTIFYNIDRLRPSYSEVLEFIKKEQPDILGVSAVVSTAYDYTKKLTLDVKKMFPDTTILLGGNMGASAEILLKKTGVDFVCTGEGEQMAVDFVNCWVQAKGKGDFADVKGVSYLDDESNFVVTPFSDPIEPERMYEIDWSILEDLGQMEIFVPVTTPEMLSGTAFGHDARVYEPHRYGKTILTIPVSKGCVARCTFCHRWDRAIRYIPLATLMERIDYFIEKYNTGFINVADENFGTNKRYLSEFIKEMKKRDLLWKVGGMRVHDITSKWIGDMKEAGCVEIQYGMESGSQRILDVMEKKTTVEENMRAVRLMAENNLHTTMQMVLGMPGESPETVKETAAFTSYAAELARETDPNDLSINFAQALPGTPLYEVGRRKGFIGQSFDDEEKYLLQISDRDARDGEAYINYTDYPKIMLEKWRFEIQNATVVTYIKKWGMKAYYKKLMDSTRLKYLIQQKTGKVSEDSGYFADPARAKEQNMYMDSANLLETEGQEESLAELRRHLPSFFSLIKKRAKIGHIAMFYPIIFWRVRRFMVVLFILNGFRKYPLNVSLGLTKEYLIWRFKEWFSLSETPPLAGGYTSLRKVLRNNVLPEIVTDNPMMESLRKGR</sequence>
<keyword evidence="4" id="KW-0408">Iron</keyword>
<proteinExistence type="predicted"/>
<dbReference type="PROSITE" id="PS51918">
    <property type="entry name" value="RADICAL_SAM"/>
    <property type="match status" value="1"/>
</dbReference>
<dbReference type="EMBL" id="CP048620">
    <property type="protein sequence ID" value="QPJ64052.1"/>
    <property type="molecule type" value="Genomic_DNA"/>
</dbReference>